<dbReference type="Proteomes" id="UP000663722">
    <property type="component" value="Chromosome"/>
</dbReference>
<keyword evidence="2" id="KW-1185">Reference proteome</keyword>
<sequence length="39" mass="4770">MTFTFRFNIQINYLFSADWHSVELAILRGRFEFFNPNRA</sequence>
<proteinExistence type="predicted"/>
<evidence type="ECO:0000313" key="1">
    <source>
        <dbReference type="EMBL" id="QTA90835.1"/>
    </source>
</evidence>
<name>A0A975BTF8_9BACT</name>
<dbReference type="KEGG" id="dmm:dnm_068970"/>
<protein>
    <submittedName>
        <fullName evidence="1">Uncharacterized protein</fullName>
    </submittedName>
</protein>
<accession>A0A975BTF8</accession>
<evidence type="ECO:0000313" key="2">
    <source>
        <dbReference type="Proteomes" id="UP000663722"/>
    </source>
</evidence>
<dbReference type="AlphaFoldDB" id="A0A975BTF8"/>
<organism evidence="1 2">
    <name type="scientific">Desulfonema magnum</name>
    <dbReference type="NCBI Taxonomy" id="45655"/>
    <lineage>
        <taxon>Bacteria</taxon>
        <taxon>Pseudomonadati</taxon>
        <taxon>Thermodesulfobacteriota</taxon>
        <taxon>Desulfobacteria</taxon>
        <taxon>Desulfobacterales</taxon>
        <taxon>Desulfococcaceae</taxon>
        <taxon>Desulfonema</taxon>
    </lineage>
</organism>
<reference evidence="1" key="1">
    <citation type="journal article" date="2021" name="Microb. Physiol.">
        <title>Proteogenomic Insights into the Physiology of Marine, Sulfate-Reducing, Filamentous Desulfonema limicola and Desulfonema magnum.</title>
        <authorList>
            <person name="Schnaars V."/>
            <person name="Wohlbrand L."/>
            <person name="Scheve S."/>
            <person name="Hinrichs C."/>
            <person name="Reinhardt R."/>
            <person name="Rabus R."/>
        </authorList>
    </citation>
    <scope>NUCLEOTIDE SEQUENCE</scope>
    <source>
        <strain evidence="1">4be13</strain>
    </source>
</reference>
<gene>
    <name evidence="1" type="ORF">dnm_068970</name>
</gene>
<dbReference type="EMBL" id="CP061800">
    <property type="protein sequence ID" value="QTA90835.1"/>
    <property type="molecule type" value="Genomic_DNA"/>
</dbReference>